<accession>A0A1H1MNM9</accession>
<dbReference type="Pfam" id="PF08668">
    <property type="entry name" value="HDOD"/>
    <property type="match status" value="1"/>
</dbReference>
<dbReference type="SUPFAM" id="SSF109604">
    <property type="entry name" value="HD-domain/PDEase-like"/>
    <property type="match status" value="1"/>
</dbReference>
<dbReference type="InterPro" id="IPR013976">
    <property type="entry name" value="HDOD"/>
</dbReference>
<proteinExistence type="predicted"/>
<dbReference type="STRING" id="797277.SAMN05216198_0673"/>
<gene>
    <name evidence="2" type="ORF">SAMN05216198_0673</name>
</gene>
<dbReference type="InterPro" id="IPR003607">
    <property type="entry name" value="HD/PDEase_dom"/>
</dbReference>
<dbReference type="EMBL" id="LT629748">
    <property type="protein sequence ID" value="SDR88358.1"/>
    <property type="molecule type" value="Genomic_DNA"/>
</dbReference>
<sequence length="288" mass="32783">MRSLMTRTRSSLYWVEQQLEEGGALNWCVTGLEREPAPYLRMEQLQPCNSNGQWVVVEFSTEGEGRDLVRLRPLPDCIPRSQVERQAQWASGLQKRTLVKVWSMLAYIDDAILKSFLLDVLMDDQLMLAFCSDKASHGYHHNHVGGLLAHSYEVAVSAATLCSQHQLGMRTTWVAFIGGLLHDIGKVRMFYNDSNGVSGAHEAYSFMVLSAPLEHLRMKSAPLFEALTACLALSSSRHSDPYQVAGIVRMCDRLSAEVCNWRKAFERRPSHFWYVKSQHDGRMYKRLN</sequence>
<name>A0A1H1MNM9_9GAMM</name>
<dbReference type="AlphaFoldDB" id="A0A1H1MNM9"/>
<organism evidence="2 3">
    <name type="scientific">Halopseudomonas litoralis</name>
    <dbReference type="NCBI Taxonomy" id="797277"/>
    <lineage>
        <taxon>Bacteria</taxon>
        <taxon>Pseudomonadati</taxon>
        <taxon>Pseudomonadota</taxon>
        <taxon>Gammaproteobacteria</taxon>
        <taxon>Pseudomonadales</taxon>
        <taxon>Pseudomonadaceae</taxon>
        <taxon>Halopseudomonas</taxon>
    </lineage>
</organism>
<feature type="domain" description="HD/PDEase" evidence="1">
    <location>
        <begin position="143"/>
        <end position="266"/>
    </location>
</feature>
<dbReference type="OrthoDB" id="6190309at2"/>
<dbReference type="Gene3D" id="1.10.3210.10">
    <property type="entry name" value="Hypothetical protein af1432"/>
    <property type="match status" value="1"/>
</dbReference>
<keyword evidence="3" id="KW-1185">Reference proteome</keyword>
<dbReference type="SMART" id="SM00471">
    <property type="entry name" value="HDc"/>
    <property type="match status" value="1"/>
</dbReference>
<evidence type="ECO:0000313" key="2">
    <source>
        <dbReference type="EMBL" id="SDR88358.1"/>
    </source>
</evidence>
<evidence type="ECO:0000259" key="1">
    <source>
        <dbReference type="SMART" id="SM00471"/>
    </source>
</evidence>
<dbReference type="Proteomes" id="UP000243426">
    <property type="component" value="Chromosome I"/>
</dbReference>
<reference evidence="3" key="1">
    <citation type="submission" date="2016-10" db="EMBL/GenBank/DDBJ databases">
        <authorList>
            <person name="Varghese N."/>
            <person name="Submissions S."/>
        </authorList>
    </citation>
    <scope>NUCLEOTIDE SEQUENCE [LARGE SCALE GENOMIC DNA]</scope>
    <source>
        <strain evidence="3">2SM5</strain>
    </source>
</reference>
<dbReference type="RefSeq" id="WP_090272030.1">
    <property type="nucleotide sequence ID" value="NZ_LT629748.1"/>
</dbReference>
<dbReference type="CDD" id="cd00077">
    <property type="entry name" value="HDc"/>
    <property type="match status" value="1"/>
</dbReference>
<evidence type="ECO:0000313" key="3">
    <source>
        <dbReference type="Proteomes" id="UP000243426"/>
    </source>
</evidence>
<protein>
    <submittedName>
        <fullName evidence="2">HDOD domain-containing protein</fullName>
    </submittedName>
</protein>